<dbReference type="Pfam" id="PF03742">
    <property type="entry name" value="PetN"/>
    <property type="match status" value="1"/>
</dbReference>
<evidence type="ECO:0000256" key="4">
    <source>
        <dbReference type="ARBA" id="ARBA00022448"/>
    </source>
</evidence>
<evidence type="ECO:0000256" key="5">
    <source>
        <dbReference type="ARBA" id="ARBA00022692"/>
    </source>
</evidence>
<evidence type="ECO:0000256" key="10">
    <source>
        <dbReference type="HAMAP-Rule" id="MF_00395"/>
    </source>
</evidence>
<gene>
    <name evidence="10 11" type="primary">petN</name>
</gene>
<evidence type="ECO:0000256" key="2">
    <source>
        <dbReference type="ARBA" id="ARBA00004167"/>
    </source>
</evidence>
<dbReference type="GO" id="GO:0009535">
    <property type="term" value="C:chloroplast thylakoid membrane"/>
    <property type="evidence" value="ECO:0007669"/>
    <property type="project" value="UniProtKB-SubCell"/>
</dbReference>
<evidence type="ECO:0000256" key="6">
    <source>
        <dbReference type="ARBA" id="ARBA00022982"/>
    </source>
</evidence>
<keyword evidence="4 10" id="KW-0813">Transport</keyword>
<keyword evidence="6 10" id="KW-0249">Electron transport</keyword>
<proteinExistence type="inferred from homology"/>
<dbReference type="EMBL" id="KY709208">
    <property type="protein sequence ID" value="ARO90635.1"/>
    <property type="molecule type" value="Genomic_DNA"/>
</dbReference>
<evidence type="ECO:0000256" key="3">
    <source>
        <dbReference type="ARBA" id="ARBA00010969"/>
    </source>
</evidence>
<dbReference type="SUPFAM" id="SSF103451">
    <property type="entry name" value="PetN subunit of the cytochrome b6f complex"/>
    <property type="match status" value="1"/>
</dbReference>
<keyword evidence="10" id="KW-0602">Photosynthesis</keyword>
<keyword evidence="11" id="KW-0150">Chloroplast</keyword>
<name>A0A1Y9TLW8_9RHOD</name>
<organism evidence="11">
    <name type="scientific">Boldia erythrosiphon</name>
    <dbReference type="NCBI Taxonomy" id="74908"/>
    <lineage>
        <taxon>Eukaryota</taxon>
        <taxon>Rhodophyta</taxon>
        <taxon>Compsopogonophyceae</taxon>
        <taxon>Compsopogonales</taxon>
        <taxon>Boldiaceae</taxon>
        <taxon>Boldia</taxon>
    </lineage>
</organism>
<dbReference type="InterPro" id="IPR005497">
    <property type="entry name" value="Cytochrome_b6-f_cplx_su8"/>
</dbReference>
<dbReference type="GeneID" id="32891453"/>
<dbReference type="AlphaFoldDB" id="A0A1Y9TLW8"/>
<geneLocation type="chloroplast" evidence="11"/>
<evidence type="ECO:0000313" key="11">
    <source>
        <dbReference type="EMBL" id="ARO90635.1"/>
    </source>
</evidence>
<keyword evidence="5 10" id="KW-0812">Transmembrane</keyword>
<evidence type="ECO:0000256" key="1">
    <source>
        <dbReference type="ARBA" id="ARBA00003068"/>
    </source>
</evidence>
<dbReference type="InterPro" id="IPR036143">
    <property type="entry name" value="Cytochr_b6-f_cplx_su8_sf"/>
</dbReference>
<protein>
    <recommendedName>
        <fullName evidence="10">Cytochrome b6-f complex subunit 8</fullName>
    </recommendedName>
    <alternativeName>
        <fullName evidence="10">Cytochrome b6-f complex subunit PetN</fullName>
    </alternativeName>
    <alternativeName>
        <fullName evidence="10">Cytochrome b6-f complex subunit VIII</fullName>
    </alternativeName>
</protein>
<keyword evidence="11" id="KW-0934">Plastid</keyword>
<accession>A0A1Y9TLW8</accession>
<dbReference type="GO" id="GO:0015979">
    <property type="term" value="P:photosynthesis"/>
    <property type="evidence" value="ECO:0007669"/>
    <property type="project" value="UniProtKB-KW"/>
</dbReference>
<dbReference type="GO" id="GO:0017004">
    <property type="term" value="P:cytochrome complex assembly"/>
    <property type="evidence" value="ECO:0007669"/>
    <property type="project" value="UniProtKB-UniRule"/>
</dbReference>
<dbReference type="HAMAP" id="MF_00395">
    <property type="entry name" value="Cytb6_f_PetN"/>
    <property type="match status" value="1"/>
</dbReference>
<reference evidence="11" key="1">
    <citation type="submission" date="2017-03" db="EMBL/GenBank/DDBJ databases">
        <title>The new red algal subphylum Proteorhodophytina comprises the largest and most divergent plastid genomes known.</title>
        <authorList>
            <person name="Munoz-Gomez S.A."/>
            <person name="Mejia-Franco F.G."/>
            <person name="Durnin K."/>
            <person name="Morgan C."/>
            <person name="Grisdale C.J."/>
            <person name="Archibald J.M."/>
            <person name="Slamovits C.H."/>
        </authorList>
    </citation>
    <scope>NUCLEOTIDE SEQUENCE</scope>
    <source>
        <strain evidence="11">UTEX LB2858</strain>
    </source>
</reference>
<keyword evidence="10" id="KW-0793">Thylakoid</keyword>
<keyword evidence="7 10" id="KW-1133">Transmembrane helix</keyword>
<evidence type="ECO:0000256" key="7">
    <source>
        <dbReference type="ARBA" id="ARBA00022989"/>
    </source>
</evidence>
<comment type="subunit">
    <text evidence="9 10">The 4 large subunits of the cytochrome b6-f complex are cytochrome b6, subunit IV (17 kDa polypeptide, PetD), cytochrome f and the Rieske protein, while the 4 small subunits are PetG, PetL, PetM and PetN. The complex functions as a dimer.</text>
</comment>
<evidence type="ECO:0000256" key="9">
    <source>
        <dbReference type="ARBA" id="ARBA00025834"/>
    </source>
</evidence>
<dbReference type="RefSeq" id="YP_009369947.1">
    <property type="nucleotide sequence ID" value="NC_034776.1"/>
</dbReference>
<dbReference type="GO" id="GO:0009512">
    <property type="term" value="C:cytochrome b6f complex"/>
    <property type="evidence" value="ECO:0007669"/>
    <property type="project" value="InterPro"/>
</dbReference>
<comment type="similarity">
    <text evidence="3 10">Belongs to the PetN family.</text>
</comment>
<evidence type="ECO:0000256" key="8">
    <source>
        <dbReference type="ARBA" id="ARBA00023136"/>
    </source>
</evidence>
<comment type="subcellular location">
    <subcellularLocation>
        <location evidence="2">Membrane</location>
        <topology evidence="2">Single-pass membrane protein</topology>
    </subcellularLocation>
    <subcellularLocation>
        <location evidence="10">Plastid</location>
        <location evidence="10">Chloroplast thylakoid membrane</location>
        <topology evidence="10">Single-pass membrane protein</topology>
    </subcellularLocation>
</comment>
<dbReference type="GO" id="GO:0009055">
    <property type="term" value="F:electron transfer activity"/>
    <property type="evidence" value="ECO:0007669"/>
    <property type="project" value="UniProtKB-UniRule"/>
</dbReference>
<keyword evidence="8 10" id="KW-0472">Membrane</keyword>
<comment type="function">
    <text evidence="1 10">Component of the cytochrome b6-f complex, which mediates electron transfer between photosystem II (PSII) and photosystem I (PSI), cyclic electron flow around PSI, and state transitions.</text>
</comment>
<sequence length="29" mass="3245">MDILILGWASLMAIFSFSLALTVWARNGF</sequence>